<evidence type="ECO:0000313" key="2">
    <source>
        <dbReference type="Proteomes" id="UP001163835"/>
    </source>
</evidence>
<organism evidence="1 2">
    <name type="scientific">Lentinula aff. lateritia</name>
    <dbReference type="NCBI Taxonomy" id="2804960"/>
    <lineage>
        <taxon>Eukaryota</taxon>
        <taxon>Fungi</taxon>
        <taxon>Dikarya</taxon>
        <taxon>Basidiomycota</taxon>
        <taxon>Agaricomycotina</taxon>
        <taxon>Agaricomycetes</taxon>
        <taxon>Agaricomycetidae</taxon>
        <taxon>Agaricales</taxon>
        <taxon>Marasmiineae</taxon>
        <taxon>Omphalotaceae</taxon>
        <taxon>Lentinula</taxon>
    </lineage>
</organism>
<dbReference type="Proteomes" id="UP001163835">
    <property type="component" value="Unassembled WGS sequence"/>
</dbReference>
<keyword evidence="2" id="KW-1185">Reference proteome</keyword>
<gene>
    <name evidence="1" type="ORF">F5876DRAFT_76758</name>
</gene>
<name>A0ACC1U094_9AGAR</name>
<sequence length="334" mass="37292">MSNYPAERESFTALITTFVAMHTFAWICCLIIIITVVFSPNINRQSTWINLNISWIIACFVFAFLLTTGQLYKISPHPTVCLFQAAAVDAVSSLVAGTMLALSLQLWLNFRLNSGNLTGMSPQKRDTLLIVLPYVVPLIEFLASLGYAGQQPQQVALTDSGMFCGFTNPIPGRIASIYSAILMIPTASAQVVLWHYSYRNWYKFSKNSRNDLVTMIRLGLFTVFGIVSIIVSILNLTMQVNSSVVNILESLRGSTIEHIKTVLGLLICGVTAPVSFVFIFGLQQDLLRAWMFWRAYPTVLKSASTMWSGIRLIKTPTENEQSQTKTTWKHVEVV</sequence>
<comment type="caution">
    <text evidence="1">The sequence shown here is derived from an EMBL/GenBank/DDBJ whole genome shotgun (WGS) entry which is preliminary data.</text>
</comment>
<reference evidence="1" key="1">
    <citation type="submission" date="2022-09" db="EMBL/GenBank/DDBJ databases">
        <title>A Global Phylogenomic Analysis of the Shiitake Genus Lentinula.</title>
        <authorList>
            <consortium name="DOE Joint Genome Institute"/>
            <person name="Sierra-Patev S."/>
            <person name="Min B."/>
            <person name="Naranjo-Ortiz M."/>
            <person name="Looney B."/>
            <person name="Konkel Z."/>
            <person name="Slot J.C."/>
            <person name="Sakamoto Y."/>
            <person name="Steenwyk J.L."/>
            <person name="Rokas A."/>
            <person name="Carro J."/>
            <person name="Camarero S."/>
            <person name="Ferreira P."/>
            <person name="Molpeceres G."/>
            <person name="Ruiz-Duenas F.J."/>
            <person name="Serrano A."/>
            <person name="Henrissat B."/>
            <person name="Drula E."/>
            <person name="Hughes K.W."/>
            <person name="Mata J.L."/>
            <person name="Ishikawa N.K."/>
            <person name="Vargas-Isla R."/>
            <person name="Ushijima S."/>
            <person name="Smith C.A."/>
            <person name="Ahrendt S."/>
            <person name="Andreopoulos W."/>
            <person name="He G."/>
            <person name="Labutti K."/>
            <person name="Lipzen A."/>
            <person name="Ng V."/>
            <person name="Riley R."/>
            <person name="Sandor L."/>
            <person name="Barry K."/>
            <person name="Martinez A.T."/>
            <person name="Xiao Y."/>
            <person name="Gibbons J.G."/>
            <person name="Terashima K."/>
            <person name="Grigoriev I.V."/>
            <person name="Hibbett D.S."/>
        </authorList>
    </citation>
    <scope>NUCLEOTIDE SEQUENCE</scope>
    <source>
        <strain evidence="1">TMI1499</strain>
    </source>
</reference>
<dbReference type="EMBL" id="MU795101">
    <property type="protein sequence ID" value="KAJ3810452.1"/>
    <property type="molecule type" value="Genomic_DNA"/>
</dbReference>
<protein>
    <submittedName>
        <fullName evidence="1">Uncharacterized protein</fullName>
    </submittedName>
</protein>
<proteinExistence type="predicted"/>
<evidence type="ECO:0000313" key="1">
    <source>
        <dbReference type="EMBL" id="KAJ3810452.1"/>
    </source>
</evidence>
<accession>A0ACC1U094</accession>